<dbReference type="InterPro" id="IPR051049">
    <property type="entry name" value="Dienelactone_hydrolase-like"/>
</dbReference>
<feature type="signal peptide" evidence="1">
    <location>
        <begin position="1"/>
        <end position="27"/>
    </location>
</feature>
<dbReference type="EMBL" id="VKDB01000023">
    <property type="protein sequence ID" value="TSA81385.1"/>
    <property type="molecule type" value="Genomic_DNA"/>
</dbReference>
<evidence type="ECO:0000259" key="2">
    <source>
        <dbReference type="Pfam" id="PF01738"/>
    </source>
</evidence>
<feature type="domain" description="Dienelactone hydrolase" evidence="2">
    <location>
        <begin position="95"/>
        <end position="246"/>
    </location>
</feature>
<dbReference type="PANTHER" id="PTHR46623:SF6">
    <property type="entry name" value="ALPHA_BETA-HYDROLASES SUPERFAMILY PROTEIN"/>
    <property type="match status" value="1"/>
</dbReference>
<proteinExistence type="predicted"/>
<reference evidence="3 4" key="1">
    <citation type="submission" date="2019-07" db="EMBL/GenBank/DDBJ databases">
        <title>Deinococcus detaillus sp. nov., isolated from humus soil in Antarctica.</title>
        <authorList>
            <person name="Zhang K."/>
        </authorList>
    </citation>
    <scope>NUCLEOTIDE SEQUENCE [LARGE SCALE GENOMIC DNA]</scope>
    <source>
        <strain evidence="3 4">H1</strain>
    </source>
</reference>
<dbReference type="SUPFAM" id="SSF53474">
    <property type="entry name" value="alpha/beta-Hydrolases"/>
    <property type="match status" value="1"/>
</dbReference>
<organism evidence="3 4">
    <name type="scientific">Deinococcus detaillensis</name>
    <dbReference type="NCBI Taxonomy" id="2592048"/>
    <lineage>
        <taxon>Bacteria</taxon>
        <taxon>Thermotogati</taxon>
        <taxon>Deinococcota</taxon>
        <taxon>Deinococci</taxon>
        <taxon>Deinococcales</taxon>
        <taxon>Deinococcaceae</taxon>
        <taxon>Deinococcus</taxon>
    </lineage>
</organism>
<dbReference type="PANTHER" id="PTHR46623">
    <property type="entry name" value="CARBOXYMETHYLENEBUTENOLIDASE-RELATED"/>
    <property type="match status" value="1"/>
</dbReference>
<protein>
    <submittedName>
        <fullName evidence="3">Dienelactone hydrolase family protein</fullName>
    </submittedName>
</protein>
<dbReference type="AlphaFoldDB" id="A0A553UMI7"/>
<feature type="chain" id="PRO_5022142956" evidence="1">
    <location>
        <begin position="28"/>
        <end position="249"/>
    </location>
</feature>
<evidence type="ECO:0000313" key="3">
    <source>
        <dbReference type="EMBL" id="TSA81385.1"/>
    </source>
</evidence>
<comment type="caution">
    <text evidence="3">The sequence shown here is derived from an EMBL/GenBank/DDBJ whole genome shotgun (WGS) entry which is preliminary data.</text>
</comment>
<keyword evidence="1" id="KW-0732">Signal</keyword>
<evidence type="ECO:0000313" key="4">
    <source>
        <dbReference type="Proteomes" id="UP000316092"/>
    </source>
</evidence>
<gene>
    <name evidence="3" type="ORF">FNU79_15375</name>
</gene>
<keyword evidence="4" id="KW-1185">Reference proteome</keyword>
<accession>A0A553UMI7</accession>
<dbReference type="GO" id="GO:0016787">
    <property type="term" value="F:hydrolase activity"/>
    <property type="evidence" value="ECO:0007669"/>
    <property type="project" value="UniProtKB-KW"/>
</dbReference>
<dbReference type="InterPro" id="IPR002925">
    <property type="entry name" value="Dienelactn_hydro"/>
</dbReference>
<dbReference type="Pfam" id="PF01738">
    <property type="entry name" value="DLH"/>
    <property type="match status" value="1"/>
</dbReference>
<dbReference type="InterPro" id="IPR029058">
    <property type="entry name" value="AB_hydrolase_fold"/>
</dbReference>
<keyword evidence="3" id="KW-0378">Hydrolase</keyword>
<evidence type="ECO:0000256" key="1">
    <source>
        <dbReference type="SAM" id="SignalP"/>
    </source>
</evidence>
<dbReference type="OrthoDB" id="62567at2"/>
<dbReference type="Gene3D" id="3.40.50.1820">
    <property type="entry name" value="alpha/beta hydrolase"/>
    <property type="match status" value="1"/>
</dbReference>
<sequence>MWRPPLMLNLKISAAVLALTAFSLAGAAGQNLDVMSGGKAYQSYLSAPEGTQKKPAVILIHSFNGLEQGYKDLTDEMAAAGYVTLALGWQTFEKQPSDDTVKALIEDGLKVMAGRSDVDMNRVGLTGFCAGGRYTMLFLPQMPQFKSGVAWYGFPDMGGTATQPKTPAELIGQLERPLLILHGSKDQPSPVASIYEYAKKLDAAGKNFKLVVYQGAPHGFLLKDSKIDDSYSSKDGRRAMLNYFSDTLK</sequence>
<dbReference type="Proteomes" id="UP000316092">
    <property type="component" value="Unassembled WGS sequence"/>
</dbReference>
<name>A0A553UMI7_9DEIO</name>